<dbReference type="SUPFAM" id="SSF53335">
    <property type="entry name" value="S-adenosyl-L-methionine-dependent methyltransferases"/>
    <property type="match status" value="1"/>
</dbReference>
<reference evidence="3 4" key="1">
    <citation type="journal article" date="2009" name="BMC Genomics">
        <title>The complete genome sequence of Xanthomonas albilineans provides new insights into the reductive genome evolution of the xylem-limited Xanthomonadaceae.</title>
        <authorList>
            <person name="Pieretti I."/>
            <person name="Royer M."/>
            <person name="Barbe V."/>
            <person name="Carrere S."/>
            <person name="Koebnik R."/>
            <person name="Cociancich S."/>
            <person name="Couloux A."/>
            <person name="Darrasse A."/>
            <person name="Gouzy J."/>
            <person name="Jacques M.A."/>
            <person name="Lauber E."/>
            <person name="Manceau C."/>
            <person name="Mangenot S."/>
            <person name="Poussier S."/>
            <person name="Segurens B."/>
            <person name="Szurek B."/>
            <person name="Verdier V."/>
            <person name="Arlat M."/>
            <person name="Rott P."/>
        </authorList>
    </citation>
    <scope>NUCLEOTIDE SEQUENCE [LARGE SCALE GENOMIC DNA]</scope>
    <source>
        <strain evidence="4">GPE PC73 / CFBP 7063</strain>
    </source>
</reference>
<dbReference type="STRING" id="380358.XALC_2471"/>
<dbReference type="GeneID" id="57877775"/>
<protein>
    <submittedName>
        <fullName evidence="3">Putative nicotinamide synthase cyclopropane fatty acid synthase protein</fullName>
    </submittedName>
</protein>
<gene>
    <name evidence="3" type="ordered locus">XALc_2471</name>
</gene>
<evidence type="ECO:0000313" key="4">
    <source>
        <dbReference type="Proteomes" id="UP000001890"/>
    </source>
</evidence>
<organism evidence="3 4">
    <name type="scientific">Xanthomonas albilineans (strain GPE PC73 / CFBP 7063)</name>
    <dbReference type="NCBI Taxonomy" id="380358"/>
    <lineage>
        <taxon>Bacteria</taxon>
        <taxon>Pseudomonadati</taxon>
        <taxon>Pseudomonadota</taxon>
        <taxon>Gammaproteobacteria</taxon>
        <taxon>Lysobacterales</taxon>
        <taxon>Lysobacteraceae</taxon>
        <taxon>Xanthomonas</taxon>
    </lineage>
</organism>
<dbReference type="AlphaFoldDB" id="D2U9J8"/>
<sequence>MHGEDLLARGGSREMLANESVLRTILRCNSPLQQFICTVADFLNSQRSESGHTSVQFHELDLLMEHVESRIFYATEVDELVFGLRRETPHDKVLQEAYCLWETTLERNFVSRLCGGSATAVSDYRLAGRLQRLVRREVSMLRTQPERILFIGSGPLPLSAIWFSRILDVHVDGIDISKSAVEESSTLIKVLGLDRSIRIIHRNAVDYDVSNYDMIVIALLAKPKQLLLDNIARTARSDCTIVCRTSFGLRSLIYEPTFFSSAILDNFDIEDIRLVKGASDDTVSSLKLSIRNL</sequence>
<evidence type="ECO:0000256" key="1">
    <source>
        <dbReference type="ARBA" id="ARBA00022679"/>
    </source>
</evidence>
<dbReference type="GO" id="GO:0030418">
    <property type="term" value="P:nicotianamine biosynthetic process"/>
    <property type="evidence" value="ECO:0007669"/>
    <property type="project" value="InterPro"/>
</dbReference>
<dbReference type="GO" id="GO:0030410">
    <property type="term" value="F:nicotianamine synthase activity"/>
    <property type="evidence" value="ECO:0007669"/>
    <property type="project" value="InterPro"/>
</dbReference>
<dbReference type="Gene3D" id="3.40.50.150">
    <property type="entry name" value="Vaccinia Virus protein VP39"/>
    <property type="match status" value="1"/>
</dbReference>
<dbReference type="InterPro" id="IPR004298">
    <property type="entry name" value="Nicotian_synth"/>
</dbReference>
<keyword evidence="1" id="KW-0808">Transferase</keyword>
<dbReference type="KEGG" id="xal:XALC_2471"/>
<dbReference type="Proteomes" id="UP000001890">
    <property type="component" value="Chromosome"/>
</dbReference>
<keyword evidence="4" id="KW-1185">Reference proteome</keyword>
<evidence type="ECO:0000313" key="3">
    <source>
        <dbReference type="EMBL" id="CBA16950.1"/>
    </source>
</evidence>
<dbReference type="Pfam" id="PF03059">
    <property type="entry name" value="NAS"/>
    <property type="match status" value="1"/>
</dbReference>
<name>D2U9J8_XANAP</name>
<dbReference type="PANTHER" id="PTHR32266">
    <property type="entry name" value="NICOTIANAMINE SYNTHASE 3"/>
    <property type="match status" value="1"/>
</dbReference>
<proteinExistence type="predicted"/>
<accession>D2U9J8</accession>
<keyword evidence="2" id="KW-0949">S-adenosyl-L-methionine</keyword>
<dbReference type="EMBL" id="FP565176">
    <property type="protein sequence ID" value="CBA16950.1"/>
    <property type="molecule type" value="Genomic_DNA"/>
</dbReference>
<dbReference type="PANTHER" id="PTHR32266:SF12">
    <property type="entry name" value="NICOTIANAMINE SYNTHASE 3"/>
    <property type="match status" value="1"/>
</dbReference>
<dbReference type="InterPro" id="IPR029063">
    <property type="entry name" value="SAM-dependent_MTases_sf"/>
</dbReference>
<dbReference type="RefSeq" id="WP_012916945.1">
    <property type="nucleotide sequence ID" value="NC_013722.1"/>
</dbReference>
<evidence type="ECO:0000256" key="2">
    <source>
        <dbReference type="ARBA" id="ARBA00022691"/>
    </source>
</evidence>
<dbReference type="eggNOG" id="COG2518">
    <property type="taxonomic scope" value="Bacteria"/>
</dbReference>